<dbReference type="PROSITE" id="PS00636">
    <property type="entry name" value="DNAJ_1"/>
    <property type="match status" value="1"/>
</dbReference>
<dbReference type="PANTHER" id="PTHR44144">
    <property type="entry name" value="DNAJ HOMOLOG SUBFAMILY C MEMBER 9"/>
    <property type="match status" value="1"/>
</dbReference>
<dbReference type="InterPro" id="IPR018253">
    <property type="entry name" value="DnaJ_domain_CS"/>
</dbReference>
<feature type="compositionally biased region" description="Polar residues" evidence="1">
    <location>
        <begin position="84"/>
        <end position="95"/>
    </location>
</feature>
<dbReference type="GO" id="GO:0005634">
    <property type="term" value="C:nucleus"/>
    <property type="evidence" value="ECO:0007669"/>
    <property type="project" value="TreeGrafter"/>
</dbReference>
<feature type="compositionally biased region" description="Acidic residues" evidence="1">
    <location>
        <begin position="456"/>
        <end position="466"/>
    </location>
</feature>
<dbReference type="AlphaFoldDB" id="A0A2K3QM31"/>
<dbReference type="GO" id="GO:0005737">
    <property type="term" value="C:cytoplasm"/>
    <property type="evidence" value="ECO:0007669"/>
    <property type="project" value="TreeGrafter"/>
</dbReference>
<feature type="compositionally biased region" description="Basic and acidic residues" evidence="1">
    <location>
        <begin position="443"/>
        <end position="455"/>
    </location>
</feature>
<dbReference type="SUPFAM" id="SSF46565">
    <property type="entry name" value="Chaperone J-domain"/>
    <property type="match status" value="1"/>
</dbReference>
<dbReference type="PRINTS" id="PR00625">
    <property type="entry name" value="JDOMAIN"/>
</dbReference>
<dbReference type="PANTHER" id="PTHR44144:SF1">
    <property type="entry name" value="DNAJ HOMOLOG SUBFAMILY C MEMBER 9"/>
    <property type="match status" value="1"/>
</dbReference>
<dbReference type="STRING" id="45235.A0A2K3QM31"/>
<name>A0A2K3QM31_9HYPO</name>
<sequence>MTPLPPDPYKILGVSKDAQIPEIRSAHRKLVLKCHPDKVQDPKLKAQKQDEFQKVQQAYELLSDDNERQKYDDQVTLAELRRQFQNKANISTPRSSPKEYNVYTAESPRATANPGLSSTPPHSKSYTYSRSWEDDIGRGPRIFDAGPSRSSRREAAYAERPSKREAERERERERDTRDREKERERDRRRRAEDAARRADKEAKDVRRAEKKQREKQRDKDIRRDTDEKKRYAKPYIESFDDESPASKSERKKSTSKKYDEKRDRSSGREDSPAAMPAPPPPPPPPRPQRSYSTLDYAHSYIEASRAKNGGLQRSATYHARNVQPPAPTPPPVVGPFALPDEDVHRSSAKPRRGSGDGPRLSRERSYRASSREPLDDPIVVSASPGRLAAQFQNVAPTSPVTSSSPPRRDLPRTSTMPIDAAFARTVPGIPRAQTFNSFGEASPRGRDRSRMHAQIDEEEESDSDDEYDRRPRDRKHRSSRRHRSPEAARPENVSRYQVDGGRAKLQSSYSRRLEPEAEQVRYYSTAGSIPIPVTETRPSMPIRESGYSAPGMKFPKVKTSKAYSYDDVQYSNYYDKPYREEYSAYP</sequence>
<evidence type="ECO:0000256" key="1">
    <source>
        <dbReference type="SAM" id="MobiDB-lite"/>
    </source>
</evidence>
<dbReference type="InterPro" id="IPR001623">
    <property type="entry name" value="DnaJ_domain"/>
</dbReference>
<gene>
    <name evidence="3" type="ORF">TCAP_01498</name>
</gene>
<feature type="compositionally biased region" description="Basic residues" evidence="1">
    <location>
        <begin position="472"/>
        <end position="483"/>
    </location>
</feature>
<feature type="compositionally biased region" description="Low complexity" evidence="1">
    <location>
        <begin position="396"/>
        <end position="405"/>
    </location>
</feature>
<dbReference type="SMART" id="SM00271">
    <property type="entry name" value="DnaJ"/>
    <property type="match status" value="1"/>
</dbReference>
<feature type="compositionally biased region" description="Pro residues" evidence="1">
    <location>
        <begin position="324"/>
        <end position="333"/>
    </location>
</feature>
<dbReference type="FunFam" id="1.10.287.110:FF:000073">
    <property type="entry name" value="DnaJ domain protein"/>
    <property type="match status" value="1"/>
</dbReference>
<dbReference type="InterPro" id="IPR052594">
    <property type="entry name" value="J_domain-containing_protein"/>
</dbReference>
<proteinExistence type="predicted"/>
<feature type="compositionally biased region" description="Polar residues" evidence="1">
    <location>
        <begin position="114"/>
        <end position="130"/>
    </location>
</feature>
<feature type="compositionally biased region" description="Pro residues" evidence="1">
    <location>
        <begin position="275"/>
        <end position="287"/>
    </location>
</feature>
<feature type="region of interest" description="Disordered" evidence="1">
    <location>
        <begin position="530"/>
        <end position="551"/>
    </location>
</feature>
<dbReference type="EMBL" id="NRSZ01000241">
    <property type="protein sequence ID" value="PNY28580.1"/>
    <property type="molecule type" value="Genomic_DNA"/>
</dbReference>
<dbReference type="Pfam" id="PF00226">
    <property type="entry name" value="DnaJ"/>
    <property type="match status" value="1"/>
</dbReference>
<feature type="domain" description="J" evidence="2">
    <location>
        <begin position="7"/>
        <end position="75"/>
    </location>
</feature>
<evidence type="ECO:0000259" key="2">
    <source>
        <dbReference type="PROSITE" id="PS50076"/>
    </source>
</evidence>
<dbReference type="PROSITE" id="PS50076">
    <property type="entry name" value="DNAJ_2"/>
    <property type="match status" value="1"/>
</dbReference>
<reference evidence="3 4" key="1">
    <citation type="submission" date="2017-08" db="EMBL/GenBank/DDBJ databases">
        <title>Harnessing the power of phylogenomics to disentangle the directionality and signatures of interkingdom host jumping in the parasitic fungal genus Tolypocladium.</title>
        <authorList>
            <person name="Quandt C.A."/>
            <person name="Patterson W."/>
            <person name="Spatafora J.W."/>
        </authorList>
    </citation>
    <scope>NUCLEOTIDE SEQUENCE [LARGE SCALE GENOMIC DNA]</scope>
    <source>
        <strain evidence="3 4">CBS 113982</strain>
    </source>
</reference>
<dbReference type="Proteomes" id="UP000236621">
    <property type="component" value="Unassembled WGS sequence"/>
</dbReference>
<keyword evidence="4" id="KW-1185">Reference proteome</keyword>
<evidence type="ECO:0000313" key="4">
    <source>
        <dbReference type="Proteomes" id="UP000236621"/>
    </source>
</evidence>
<feature type="compositionally biased region" description="Basic and acidic residues" evidence="1">
    <location>
        <begin position="359"/>
        <end position="374"/>
    </location>
</feature>
<organism evidence="3 4">
    <name type="scientific">Tolypocladium capitatum</name>
    <dbReference type="NCBI Taxonomy" id="45235"/>
    <lineage>
        <taxon>Eukaryota</taxon>
        <taxon>Fungi</taxon>
        <taxon>Dikarya</taxon>
        <taxon>Ascomycota</taxon>
        <taxon>Pezizomycotina</taxon>
        <taxon>Sordariomycetes</taxon>
        <taxon>Hypocreomycetidae</taxon>
        <taxon>Hypocreales</taxon>
        <taxon>Ophiocordycipitaceae</taxon>
        <taxon>Tolypocladium</taxon>
    </lineage>
</organism>
<dbReference type="GO" id="GO:0031072">
    <property type="term" value="F:heat shock protein binding"/>
    <property type="evidence" value="ECO:0007669"/>
    <property type="project" value="TreeGrafter"/>
</dbReference>
<comment type="caution">
    <text evidence="3">The sequence shown here is derived from an EMBL/GenBank/DDBJ whole genome shotgun (WGS) entry which is preliminary data.</text>
</comment>
<dbReference type="OrthoDB" id="10250354at2759"/>
<evidence type="ECO:0000313" key="3">
    <source>
        <dbReference type="EMBL" id="PNY28580.1"/>
    </source>
</evidence>
<feature type="region of interest" description="Disordered" evidence="1">
    <location>
        <begin position="84"/>
        <end position="513"/>
    </location>
</feature>
<dbReference type="Gene3D" id="1.10.287.110">
    <property type="entry name" value="DnaJ domain"/>
    <property type="match status" value="1"/>
</dbReference>
<feature type="compositionally biased region" description="Basic and acidic residues" evidence="1">
    <location>
        <begin position="151"/>
        <end position="229"/>
    </location>
</feature>
<dbReference type="InterPro" id="IPR036869">
    <property type="entry name" value="J_dom_sf"/>
</dbReference>
<dbReference type="CDD" id="cd06257">
    <property type="entry name" value="DnaJ"/>
    <property type="match status" value="1"/>
</dbReference>
<accession>A0A2K3QM31</accession>
<protein>
    <submittedName>
        <fullName evidence="3">Chaperone protein DnaJ</fullName>
    </submittedName>
</protein>
<feature type="compositionally biased region" description="Basic and acidic residues" evidence="1">
    <location>
        <begin position="247"/>
        <end position="271"/>
    </location>
</feature>